<gene>
    <name evidence="1" type="ORF">EGR_00012</name>
</gene>
<comment type="caution">
    <text evidence="1">The sequence shown here is derived from an EMBL/GenBank/DDBJ whole genome shotgun (WGS) entry which is preliminary data.</text>
</comment>
<keyword evidence="2" id="KW-1185">Reference proteome</keyword>
<sequence>MSRGYEKYEATYSKLAHLVFDGTVVQSKERRWTPIGKTCVLGTSKICLPRIVRKLIAKRYRSNDLGLMSFKSLLKESKFRYFPKSENSSALLLYSVEIEKVAHSSKLRTKTSSPNNDLLKSKHHVFPWKTSCFSLFFLWNHTILFLAKAHLLIGRKIEIPSDKREVYPIPLYGVYPYTFNFVFNLIDLEQSRAMQWQTSIYLYTLQLWGHAEVLFIPPNYIDYCF</sequence>
<dbReference type="CTD" id="36335727"/>
<dbReference type="EMBL" id="APAU02000001">
    <property type="protein sequence ID" value="EUB64743.1"/>
    <property type="molecule type" value="Genomic_DNA"/>
</dbReference>
<dbReference type="GeneID" id="36335727"/>
<dbReference type="RefSeq" id="XP_024355939.1">
    <property type="nucleotide sequence ID" value="XM_024489261.1"/>
</dbReference>
<dbReference type="AlphaFoldDB" id="W6UTX2"/>
<protein>
    <submittedName>
        <fullName evidence="1">Uncharacterized protein</fullName>
    </submittedName>
</protein>
<organism evidence="1 2">
    <name type="scientific">Echinococcus granulosus</name>
    <name type="common">Hydatid tapeworm</name>
    <dbReference type="NCBI Taxonomy" id="6210"/>
    <lineage>
        <taxon>Eukaryota</taxon>
        <taxon>Metazoa</taxon>
        <taxon>Spiralia</taxon>
        <taxon>Lophotrochozoa</taxon>
        <taxon>Platyhelminthes</taxon>
        <taxon>Cestoda</taxon>
        <taxon>Eucestoda</taxon>
        <taxon>Cyclophyllidea</taxon>
        <taxon>Taeniidae</taxon>
        <taxon>Echinococcus</taxon>
        <taxon>Echinococcus granulosus group</taxon>
    </lineage>
</organism>
<reference evidence="1 2" key="1">
    <citation type="journal article" date="2013" name="Nat. Genet.">
        <title>The genome of the hydatid tapeworm Echinococcus granulosus.</title>
        <authorList>
            <person name="Zheng H."/>
            <person name="Zhang W."/>
            <person name="Zhang L."/>
            <person name="Zhang Z."/>
            <person name="Li J."/>
            <person name="Lu G."/>
            <person name="Zhu Y."/>
            <person name="Wang Y."/>
            <person name="Huang Y."/>
            <person name="Liu J."/>
            <person name="Kang H."/>
            <person name="Chen J."/>
            <person name="Wang L."/>
            <person name="Chen A."/>
            <person name="Yu S."/>
            <person name="Gao Z."/>
            <person name="Jin L."/>
            <person name="Gu W."/>
            <person name="Wang Z."/>
            <person name="Zhao L."/>
            <person name="Shi B."/>
            <person name="Wen H."/>
            <person name="Lin R."/>
            <person name="Jones M.K."/>
            <person name="Brejova B."/>
            <person name="Vinar T."/>
            <person name="Zhao G."/>
            <person name="McManus D.P."/>
            <person name="Chen Z."/>
            <person name="Zhou Y."/>
            <person name="Wang S."/>
        </authorList>
    </citation>
    <scope>NUCLEOTIDE SEQUENCE [LARGE SCALE GENOMIC DNA]</scope>
</reference>
<name>W6UTX2_ECHGR</name>
<dbReference type="KEGG" id="egl:EGR_00012"/>
<proteinExistence type="predicted"/>
<evidence type="ECO:0000313" key="1">
    <source>
        <dbReference type="EMBL" id="EUB64743.1"/>
    </source>
</evidence>
<accession>W6UTX2</accession>
<evidence type="ECO:0000313" key="2">
    <source>
        <dbReference type="Proteomes" id="UP000019149"/>
    </source>
</evidence>
<dbReference type="Proteomes" id="UP000019149">
    <property type="component" value="Unassembled WGS sequence"/>
</dbReference>